<evidence type="ECO:0000256" key="1">
    <source>
        <dbReference type="SAM" id="MobiDB-lite"/>
    </source>
</evidence>
<sequence>MIPGATPRTLVAPDRRHVARAATAILLEGRGGGLLEPPGSFEYRQSATSPLRRRRTTERMPASSLVAPTYPPLGRSTTSRRSLAASMPA</sequence>
<dbReference type="AlphaFoldDB" id="A0A6J4SVW7"/>
<reference evidence="2" key="1">
    <citation type="submission" date="2020-02" db="EMBL/GenBank/DDBJ databases">
        <authorList>
            <person name="Meier V. D."/>
        </authorList>
    </citation>
    <scope>NUCLEOTIDE SEQUENCE</scope>
    <source>
        <strain evidence="2">AVDCRST_MAG12</strain>
    </source>
</reference>
<protein>
    <submittedName>
        <fullName evidence="2">Uncharacterized protein</fullName>
    </submittedName>
</protein>
<dbReference type="EMBL" id="CADCVK010000420">
    <property type="protein sequence ID" value="CAA9506665.1"/>
    <property type="molecule type" value="Genomic_DNA"/>
</dbReference>
<accession>A0A6J4SVW7</accession>
<feature type="region of interest" description="Disordered" evidence="1">
    <location>
        <begin position="30"/>
        <end position="89"/>
    </location>
</feature>
<name>A0A6J4SVW7_9ACTN</name>
<proteinExistence type="predicted"/>
<gene>
    <name evidence="2" type="ORF">AVDCRST_MAG12-2996</name>
</gene>
<evidence type="ECO:0000313" key="2">
    <source>
        <dbReference type="EMBL" id="CAA9506665.1"/>
    </source>
</evidence>
<organism evidence="2">
    <name type="scientific">uncultured Rubrobacteraceae bacterium</name>
    <dbReference type="NCBI Taxonomy" id="349277"/>
    <lineage>
        <taxon>Bacteria</taxon>
        <taxon>Bacillati</taxon>
        <taxon>Actinomycetota</taxon>
        <taxon>Rubrobacteria</taxon>
        <taxon>Rubrobacterales</taxon>
        <taxon>Rubrobacteraceae</taxon>
        <taxon>environmental samples</taxon>
    </lineage>
</organism>